<organism evidence="1 2">
    <name type="scientific">Cymbomonas tetramitiformis</name>
    <dbReference type="NCBI Taxonomy" id="36881"/>
    <lineage>
        <taxon>Eukaryota</taxon>
        <taxon>Viridiplantae</taxon>
        <taxon>Chlorophyta</taxon>
        <taxon>Pyramimonadophyceae</taxon>
        <taxon>Pyramimonadales</taxon>
        <taxon>Pyramimonadaceae</taxon>
        <taxon>Cymbomonas</taxon>
    </lineage>
</organism>
<comment type="caution">
    <text evidence="1">The sequence shown here is derived from an EMBL/GenBank/DDBJ whole genome shotgun (WGS) entry which is preliminary data.</text>
</comment>
<reference evidence="1 2" key="1">
    <citation type="journal article" date="2015" name="Genome Biol. Evol.">
        <title>Comparative Genomics of a Bacterivorous Green Alga Reveals Evolutionary Causalities and Consequences of Phago-Mixotrophic Mode of Nutrition.</title>
        <authorList>
            <person name="Burns J.A."/>
            <person name="Paasch A."/>
            <person name="Narechania A."/>
            <person name="Kim E."/>
        </authorList>
    </citation>
    <scope>NUCLEOTIDE SEQUENCE [LARGE SCALE GENOMIC DNA]</scope>
    <source>
        <strain evidence="1 2">PLY_AMNH</strain>
    </source>
</reference>
<protein>
    <submittedName>
        <fullName evidence="1">Uncharacterized protein</fullName>
    </submittedName>
</protein>
<dbReference type="AlphaFoldDB" id="A0AAE0GMD9"/>
<proteinExistence type="predicted"/>
<evidence type="ECO:0000313" key="2">
    <source>
        <dbReference type="Proteomes" id="UP001190700"/>
    </source>
</evidence>
<keyword evidence="2" id="KW-1185">Reference proteome</keyword>
<dbReference type="PROSITE" id="PS51257">
    <property type="entry name" value="PROKAR_LIPOPROTEIN"/>
    <property type="match status" value="1"/>
</dbReference>
<evidence type="ECO:0000313" key="1">
    <source>
        <dbReference type="EMBL" id="KAK3280792.1"/>
    </source>
</evidence>
<dbReference type="EMBL" id="LGRX02004255">
    <property type="protein sequence ID" value="KAK3280792.1"/>
    <property type="molecule type" value="Genomic_DNA"/>
</dbReference>
<name>A0AAE0GMD9_9CHLO</name>
<gene>
    <name evidence="1" type="ORF">CYMTET_11383</name>
</gene>
<accession>A0AAE0GMD9</accession>
<sequence>MKAAGAALHGDHCEAGGVQHATGATGSLQSCFCGHVIMIEPVPTWNALDLSVHGVSITALESFQRATEAIGAGVPVDTWWVDRWVLVFESDPEIGALGRSAALGAGWAFDPELTHMTGESCANDGFEHKVDELPKEERGHKEEGGHEEERGHRRVAPILENMASAVYGVGVVDKDHPIFEKVRVVHNYSENDEDSVSCATLCNRHIPEQTRPSAGGCDGLCEAAVLHD</sequence>
<dbReference type="Proteomes" id="UP001190700">
    <property type="component" value="Unassembled WGS sequence"/>
</dbReference>